<organism evidence="2 3">
    <name type="scientific">Pan troglodytes</name>
    <name type="common">Chimpanzee</name>
    <dbReference type="NCBI Taxonomy" id="9598"/>
    <lineage>
        <taxon>Eukaryota</taxon>
        <taxon>Metazoa</taxon>
        <taxon>Chordata</taxon>
        <taxon>Craniata</taxon>
        <taxon>Vertebrata</taxon>
        <taxon>Euteleostomi</taxon>
        <taxon>Mammalia</taxon>
        <taxon>Eutheria</taxon>
        <taxon>Euarchontoglires</taxon>
        <taxon>Primates</taxon>
        <taxon>Haplorrhini</taxon>
        <taxon>Catarrhini</taxon>
        <taxon>Hominidae</taxon>
        <taxon>Pan</taxon>
    </lineage>
</organism>
<reference evidence="2 3" key="1">
    <citation type="submission" date="2017-12" db="EMBL/GenBank/DDBJ databases">
        <title>High-resolution comparative analysis of great ape genomes.</title>
        <authorList>
            <person name="Pollen A."/>
            <person name="Hastie A."/>
            <person name="Hormozdiari F."/>
            <person name="Dougherty M."/>
            <person name="Liu R."/>
            <person name="Chaisson M."/>
            <person name="Hoppe E."/>
            <person name="Hill C."/>
            <person name="Pang A."/>
            <person name="Hillier L."/>
            <person name="Baker C."/>
            <person name="Armstrong J."/>
            <person name="Shendure J."/>
            <person name="Paten B."/>
            <person name="Wilson R."/>
            <person name="Chao H."/>
            <person name="Schneider V."/>
            <person name="Ventura M."/>
            <person name="Kronenberg Z."/>
            <person name="Murali S."/>
            <person name="Gordon D."/>
            <person name="Cantsilieris S."/>
            <person name="Munson K."/>
            <person name="Nelson B."/>
            <person name="Raja A."/>
            <person name="Underwood J."/>
            <person name="Diekhans M."/>
            <person name="Fiddes I."/>
            <person name="Haussler D."/>
            <person name="Eichler E."/>
        </authorList>
    </citation>
    <scope>NUCLEOTIDE SEQUENCE [LARGE SCALE GENOMIC DNA]</scope>
    <source>
        <strain evidence="2">Yerkes chimp pedigree #C0471</strain>
    </source>
</reference>
<protein>
    <submittedName>
        <fullName evidence="2">Uncharacterized protein</fullName>
    </submittedName>
</protein>
<dbReference type="AlphaFoldDB" id="A0A2J8M0G3"/>
<proteinExistence type="predicted"/>
<gene>
    <name evidence="2" type="ORF">CK820_G0025131</name>
</gene>
<feature type="region of interest" description="Disordered" evidence="1">
    <location>
        <begin position="81"/>
        <end position="105"/>
    </location>
</feature>
<evidence type="ECO:0000256" key="1">
    <source>
        <dbReference type="SAM" id="MobiDB-lite"/>
    </source>
</evidence>
<evidence type="ECO:0000313" key="3">
    <source>
        <dbReference type="Proteomes" id="UP000236370"/>
    </source>
</evidence>
<feature type="region of interest" description="Disordered" evidence="1">
    <location>
        <begin position="1"/>
        <end position="45"/>
    </location>
</feature>
<accession>A0A2J8M0G3</accession>
<name>A0A2J8M0G3_PANTR</name>
<feature type="compositionally biased region" description="Pro residues" evidence="1">
    <location>
        <begin position="25"/>
        <end position="36"/>
    </location>
</feature>
<sequence length="105" mass="11296">MDLNYTSPLVGGFSSASATLETTRPIPPLFPSPQPTQPEDDSQRSEAALIIAVEQDQLGQRPSVTPVVLPGCANGLSCQNSQNISNSTETSQEKCSTNFRLKKHH</sequence>
<dbReference type="EMBL" id="NBAG03000274">
    <property type="protein sequence ID" value="PNI53007.1"/>
    <property type="molecule type" value="Genomic_DNA"/>
</dbReference>
<evidence type="ECO:0000313" key="2">
    <source>
        <dbReference type="EMBL" id="PNI53007.1"/>
    </source>
</evidence>
<dbReference type="Proteomes" id="UP000236370">
    <property type="component" value="Unassembled WGS sequence"/>
</dbReference>
<comment type="caution">
    <text evidence="2">The sequence shown here is derived from an EMBL/GenBank/DDBJ whole genome shotgun (WGS) entry which is preliminary data.</text>
</comment>
<feature type="compositionally biased region" description="Polar residues" evidence="1">
    <location>
        <begin position="81"/>
        <end position="99"/>
    </location>
</feature>